<feature type="region of interest" description="Disordered" evidence="1">
    <location>
        <begin position="172"/>
        <end position="194"/>
    </location>
</feature>
<dbReference type="AlphaFoldDB" id="A0A9W8CWQ5"/>
<dbReference type="EMBL" id="JANBOI010001691">
    <property type="protein sequence ID" value="KAJ1726231.1"/>
    <property type="molecule type" value="Genomic_DNA"/>
</dbReference>
<evidence type="ECO:0000313" key="3">
    <source>
        <dbReference type="Proteomes" id="UP001143981"/>
    </source>
</evidence>
<reference evidence="2" key="1">
    <citation type="submission" date="2022-07" db="EMBL/GenBank/DDBJ databases">
        <title>Phylogenomic reconstructions and comparative analyses of Kickxellomycotina fungi.</title>
        <authorList>
            <person name="Reynolds N.K."/>
            <person name="Stajich J.E."/>
            <person name="Barry K."/>
            <person name="Grigoriev I.V."/>
            <person name="Crous P."/>
            <person name="Smith M.E."/>
        </authorList>
    </citation>
    <scope>NUCLEOTIDE SEQUENCE</scope>
    <source>
        <strain evidence="2">BCRC 34381</strain>
    </source>
</reference>
<evidence type="ECO:0000256" key="1">
    <source>
        <dbReference type="SAM" id="MobiDB-lite"/>
    </source>
</evidence>
<gene>
    <name evidence="2" type="ORF">LPJ61_005331</name>
</gene>
<keyword evidence="3" id="KW-1185">Reference proteome</keyword>
<feature type="compositionally biased region" description="Polar residues" evidence="1">
    <location>
        <begin position="282"/>
        <end position="296"/>
    </location>
</feature>
<dbReference type="Proteomes" id="UP001143981">
    <property type="component" value="Unassembled WGS sequence"/>
</dbReference>
<name>A0A9W8CWQ5_9FUNG</name>
<feature type="non-terminal residue" evidence="2">
    <location>
        <position position="367"/>
    </location>
</feature>
<accession>A0A9W8CWQ5</accession>
<organism evidence="2 3">
    <name type="scientific">Coemansia biformis</name>
    <dbReference type="NCBI Taxonomy" id="1286918"/>
    <lineage>
        <taxon>Eukaryota</taxon>
        <taxon>Fungi</taxon>
        <taxon>Fungi incertae sedis</taxon>
        <taxon>Zoopagomycota</taxon>
        <taxon>Kickxellomycotina</taxon>
        <taxon>Kickxellomycetes</taxon>
        <taxon>Kickxellales</taxon>
        <taxon>Kickxellaceae</taxon>
        <taxon>Coemansia</taxon>
    </lineage>
</organism>
<sequence length="367" mass="39354">MRKASTAHGRPSLAGMMAHQGGYIDSLWTTAEAPALDADDWILSQEPPRSPLFADYHSEKAALRRRATSDVRPPDSAALLKAVGEAVAADLVRPGEIGDLDGDHERWFQVDVHSLFTSPFSAASEPKVTVREVPVYDKTSAPMVAVDADDTDVLSALERYLTLLSLKARAQPVGGSPASRHAKQRPTSLRVPSRSKLPPDIIDFHIPALSFMVRSKSAGNCTRGGADRRVRAVDLEAMVEAYLPHVYAELDTTGGSSSSRCCAAQSPSPPLADPPGAFVRSPSESSVATLSETPTALHTPFVGSDTTPPQAEEQRLGKVAPPKRLPQLRMRRALSSDGADMVDLEYQQPAGRRVLRAPASTLNLKGT</sequence>
<evidence type="ECO:0000313" key="2">
    <source>
        <dbReference type="EMBL" id="KAJ1726231.1"/>
    </source>
</evidence>
<dbReference type="OrthoDB" id="5598095at2759"/>
<proteinExistence type="predicted"/>
<comment type="caution">
    <text evidence="2">The sequence shown here is derived from an EMBL/GenBank/DDBJ whole genome shotgun (WGS) entry which is preliminary data.</text>
</comment>
<protein>
    <submittedName>
        <fullName evidence="2">Uncharacterized protein</fullName>
    </submittedName>
</protein>
<feature type="region of interest" description="Disordered" evidence="1">
    <location>
        <begin position="254"/>
        <end position="325"/>
    </location>
</feature>